<dbReference type="EMBL" id="JBHFEH010000052">
    <property type="protein sequence ID" value="KAL2050126.1"/>
    <property type="molecule type" value="Genomic_DNA"/>
</dbReference>
<evidence type="ECO:0000256" key="2">
    <source>
        <dbReference type="ARBA" id="ARBA00007459"/>
    </source>
</evidence>
<keyword evidence="3" id="KW-0507">mRNA processing</keyword>
<evidence type="ECO:0000256" key="1">
    <source>
        <dbReference type="ARBA" id="ARBA00004123"/>
    </source>
</evidence>
<reference evidence="7 8" key="1">
    <citation type="submission" date="2024-09" db="EMBL/GenBank/DDBJ databases">
        <title>Rethinking Asexuality: The Enigmatic Case of Functional Sexual Genes in Lepraria (Stereocaulaceae).</title>
        <authorList>
            <person name="Doellman M."/>
            <person name="Sun Y."/>
            <person name="Barcenas-Pena A."/>
            <person name="Lumbsch H.T."/>
            <person name="Grewe F."/>
        </authorList>
    </citation>
    <scope>NUCLEOTIDE SEQUENCE [LARGE SCALE GENOMIC DNA]</scope>
    <source>
        <strain evidence="7 8">Grewe 0041</strain>
    </source>
</reference>
<dbReference type="InterPro" id="IPR007854">
    <property type="entry name" value="Fip1_dom"/>
</dbReference>
<feature type="region of interest" description="Disordered" evidence="5">
    <location>
        <begin position="1"/>
        <end position="116"/>
    </location>
</feature>
<feature type="compositionally biased region" description="Low complexity" evidence="5">
    <location>
        <begin position="262"/>
        <end position="275"/>
    </location>
</feature>
<comment type="caution">
    <text evidence="7">The sequence shown here is derived from an EMBL/GenBank/DDBJ whole genome shotgun (WGS) entry which is preliminary data.</text>
</comment>
<evidence type="ECO:0000256" key="4">
    <source>
        <dbReference type="ARBA" id="ARBA00023242"/>
    </source>
</evidence>
<organism evidence="7 8">
    <name type="scientific">Lepraria finkii</name>
    <dbReference type="NCBI Taxonomy" id="1340010"/>
    <lineage>
        <taxon>Eukaryota</taxon>
        <taxon>Fungi</taxon>
        <taxon>Dikarya</taxon>
        <taxon>Ascomycota</taxon>
        <taxon>Pezizomycotina</taxon>
        <taxon>Lecanoromycetes</taxon>
        <taxon>OSLEUM clade</taxon>
        <taxon>Lecanoromycetidae</taxon>
        <taxon>Lecanorales</taxon>
        <taxon>Lecanorineae</taxon>
        <taxon>Stereocaulaceae</taxon>
        <taxon>Lepraria</taxon>
    </lineage>
</organism>
<accession>A0ABR4AWX5</accession>
<evidence type="ECO:0000256" key="5">
    <source>
        <dbReference type="SAM" id="MobiDB-lite"/>
    </source>
</evidence>
<evidence type="ECO:0000259" key="6">
    <source>
        <dbReference type="Pfam" id="PF05182"/>
    </source>
</evidence>
<dbReference type="PANTHER" id="PTHR13484">
    <property type="entry name" value="FIP1-LIKE 1 PROTEIN"/>
    <property type="match status" value="1"/>
</dbReference>
<proteinExistence type="inferred from homology"/>
<sequence>MEEEDEDDIYAPDDATVHARATHSNAAKPPANKDEDEEEGEEVEEDDSDSDIDIILERDPKADTAQPPRVNALKGPPARIPSVDLGAARKGSPGIKIEAPGKETPPRPGASYPAVKASNLDLDAKPIYEPTGKSITEIDMDTDFPEDDKPWRRPGTDTTDYFNYGFDEFTWASYCLKQKDLRKEVTDMKKQMDDMQNFMSIPGGMPPMPGMPGPPGGAQPGMSAMGGAGDMLPDMQQMMAHMMSQGIDPSQMDQAAFMQMMQAGGSGAGDPSQNLGGQGYGQQGQNQQMGYGYQGGGGGGSRNQGRGQGRRW</sequence>
<feature type="region of interest" description="Disordered" evidence="5">
    <location>
        <begin position="262"/>
        <end position="312"/>
    </location>
</feature>
<dbReference type="Pfam" id="PF05182">
    <property type="entry name" value="Fip1"/>
    <property type="match status" value="1"/>
</dbReference>
<gene>
    <name evidence="7" type="ORF">ABVK25_009629</name>
</gene>
<dbReference type="PANTHER" id="PTHR13484:SF0">
    <property type="entry name" value="PRE-MRNA 3'-END-PROCESSING FACTOR FIP1"/>
    <property type="match status" value="1"/>
</dbReference>
<dbReference type="Proteomes" id="UP001590951">
    <property type="component" value="Unassembled WGS sequence"/>
</dbReference>
<comment type="similarity">
    <text evidence="2">Belongs to the FIP1 family.</text>
</comment>
<comment type="subcellular location">
    <subcellularLocation>
        <location evidence="1">Nucleus</location>
    </subcellularLocation>
</comment>
<evidence type="ECO:0000313" key="8">
    <source>
        <dbReference type="Proteomes" id="UP001590951"/>
    </source>
</evidence>
<feature type="compositionally biased region" description="Acidic residues" evidence="5">
    <location>
        <begin position="34"/>
        <end position="54"/>
    </location>
</feature>
<feature type="compositionally biased region" description="Acidic residues" evidence="5">
    <location>
        <begin position="1"/>
        <end position="11"/>
    </location>
</feature>
<protein>
    <recommendedName>
        <fullName evidence="6">Pre-mRNA polyadenylation factor Fip1 domain-containing protein</fullName>
    </recommendedName>
</protein>
<dbReference type="InterPro" id="IPR051187">
    <property type="entry name" value="Pre-mRNA_3'-end_processing_reg"/>
</dbReference>
<name>A0ABR4AWX5_9LECA</name>
<keyword evidence="8" id="KW-1185">Reference proteome</keyword>
<evidence type="ECO:0000256" key="3">
    <source>
        <dbReference type="ARBA" id="ARBA00022664"/>
    </source>
</evidence>
<keyword evidence="4" id="KW-0539">Nucleus</keyword>
<feature type="domain" description="Pre-mRNA polyadenylation factor Fip1" evidence="6">
    <location>
        <begin position="140"/>
        <end position="182"/>
    </location>
</feature>
<feature type="compositionally biased region" description="Gly residues" evidence="5">
    <location>
        <begin position="292"/>
        <end position="302"/>
    </location>
</feature>
<evidence type="ECO:0000313" key="7">
    <source>
        <dbReference type="EMBL" id="KAL2050126.1"/>
    </source>
</evidence>